<dbReference type="EMBL" id="JAHRHY010000013">
    <property type="protein sequence ID" value="KAG9064895.1"/>
    <property type="molecule type" value="Genomic_DNA"/>
</dbReference>
<dbReference type="AlphaFoldDB" id="A0A9P7XPC9"/>
<keyword evidence="6" id="KW-1185">Reference proteome</keyword>
<protein>
    <recommendedName>
        <fullName evidence="4">Crinkler effector protein N-terminal domain-containing protein</fullName>
    </recommendedName>
</protein>
<feature type="domain" description="Crinkler effector protein N-terminal" evidence="4">
    <location>
        <begin position="5"/>
        <end position="76"/>
    </location>
</feature>
<dbReference type="GO" id="GO:0043657">
    <property type="term" value="C:host cell"/>
    <property type="evidence" value="ECO:0007669"/>
    <property type="project" value="UniProtKB-SubCell"/>
</dbReference>
<name>A0A9P7XPC9_9FUNG</name>
<dbReference type="Proteomes" id="UP000707451">
    <property type="component" value="Unassembled WGS sequence"/>
</dbReference>
<dbReference type="Pfam" id="PF20147">
    <property type="entry name" value="Crinkler"/>
    <property type="match status" value="1"/>
</dbReference>
<evidence type="ECO:0000256" key="2">
    <source>
        <dbReference type="ARBA" id="ARBA00004613"/>
    </source>
</evidence>
<proteinExistence type="predicted"/>
<evidence type="ECO:0000259" key="4">
    <source>
        <dbReference type="Pfam" id="PF20147"/>
    </source>
</evidence>
<dbReference type="InterPro" id="IPR045379">
    <property type="entry name" value="Crinkler_N"/>
</dbReference>
<keyword evidence="3" id="KW-0964">Secreted</keyword>
<dbReference type="OrthoDB" id="2156052at2759"/>
<dbReference type="GO" id="GO:0005576">
    <property type="term" value="C:extracellular region"/>
    <property type="evidence" value="ECO:0007669"/>
    <property type="project" value="UniProtKB-SubCell"/>
</dbReference>
<sequence length="83" mass="9400">MLENIPLSNDVDDLKDAIVRRKSNEFCNVNANNLTFCRVSIHDDGTIRDKTELNNPRALLSTLFAASPDYNTYIIVQRPTPGY</sequence>
<reference evidence="5" key="1">
    <citation type="submission" date="2021-06" db="EMBL/GenBank/DDBJ databases">
        <title>Genome Sequence of Mortierella hyaline Strain SCG-10, a Cold-Adapted, Nitrate-Reducing Fungus Isolated from Soil in Minnesota, USA.</title>
        <authorList>
            <person name="Aldossari N."/>
        </authorList>
    </citation>
    <scope>NUCLEOTIDE SEQUENCE</scope>
    <source>
        <strain evidence="5">SCG-10</strain>
    </source>
</reference>
<evidence type="ECO:0000256" key="3">
    <source>
        <dbReference type="ARBA" id="ARBA00022525"/>
    </source>
</evidence>
<accession>A0A9P7XPC9</accession>
<comment type="subcellular location">
    <subcellularLocation>
        <location evidence="1">Host cell</location>
    </subcellularLocation>
    <subcellularLocation>
        <location evidence="2">Secreted</location>
    </subcellularLocation>
</comment>
<evidence type="ECO:0000313" key="6">
    <source>
        <dbReference type="Proteomes" id="UP000707451"/>
    </source>
</evidence>
<evidence type="ECO:0000313" key="5">
    <source>
        <dbReference type="EMBL" id="KAG9064895.1"/>
    </source>
</evidence>
<evidence type="ECO:0000256" key="1">
    <source>
        <dbReference type="ARBA" id="ARBA00004340"/>
    </source>
</evidence>
<comment type="caution">
    <text evidence="5">The sequence shown here is derived from an EMBL/GenBank/DDBJ whole genome shotgun (WGS) entry which is preliminary data.</text>
</comment>
<gene>
    <name evidence="5" type="ORF">KI688_003157</name>
</gene>
<organism evidence="5 6">
    <name type="scientific">Linnemannia hyalina</name>
    <dbReference type="NCBI Taxonomy" id="64524"/>
    <lineage>
        <taxon>Eukaryota</taxon>
        <taxon>Fungi</taxon>
        <taxon>Fungi incertae sedis</taxon>
        <taxon>Mucoromycota</taxon>
        <taxon>Mortierellomycotina</taxon>
        <taxon>Mortierellomycetes</taxon>
        <taxon>Mortierellales</taxon>
        <taxon>Mortierellaceae</taxon>
        <taxon>Linnemannia</taxon>
    </lineage>
</organism>